<dbReference type="InterPro" id="IPR005074">
    <property type="entry name" value="Peptidase_C39"/>
</dbReference>
<dbReference type="SUPFAM" id="SSF90123">
    <property type="entry name" value="ABC transporter transmembrane region"/>
    <property type="match status" value="1"/>
</dbReference>
<evidence type="ECO:0000256" key="6">
    <source>
        <dbReference type="ARBA" id="ARBA00022989"/>
    </source>
</evidence>
<evidence type="ECO:0000256" key="4">
    <source>
        <dbReference type="ARBA" id="ARBA00022807"/>
    </source>
</evidence>
<keyword evidence="13" id="KW-1185">Reference proteome</keyword>
<organism evidence="12 13">
    <name type="scientific">Lysinibacillus agricola</name>
    <dbReference type="NCBI Taxonomy" id="2590012"/>
    <lineage>
        <taxon>Bacteria</taxon>
        <taxon>Bacillati</taxon>
        <taxon>Bacillota</taxon>
        <taxon>Bacilli</taxon>
        <taxon>Bacillales</taxon>
        <taxon>Bacillaceae</taxon>
        <taxon>Lysinibacillus</taxon>
    </lineage>
</organism>
<evidence type="ECO:0000256" key="1">
    <source>
        <dbReference type="ARBA" id="ARBA00004651"/>
    </source>
</evidence>
<evidence type="ECO:0000256" key="8">
    <source>
        <dbReference type="SAM" id="Phobius"/>
    </source>
</evidence>
<evidence type="ECO:0000313" key="12">
    <source>
        <dbReference type="EMBL" id="QQP12207.1"/>
    </source>
</evidence>
<evidence type="ECO:0000259" key="10">
    <source>
        <dbReference type="PROSITE" id="PS50929"/>
    </source>
</evidence>
<evidence type="ECO:0000256" key="3">
    <source>
        <dbReference type="ARBA" id="ARBA00022741"/>
    </source>
</evidence>
<dbReference type="Gene3D" id="3.40.50.300">
    <property type="entry name" value="P-loop containing nucleotide triphosphate hydrolases"/>
    <property type="match status" value="1"/>
</dbReference>
<keyword evidence="6 8" id="KW-1133">Transmembrane helix</keyword>
<feature type="domain" description="Peptidase C39" evidence="11">
    <location>
        <begin position="35"/>
        <end position="161"/>
    </location>
</feature>
<sequence length="730" mass="84149">MSKSYWLYSCNMANSFSLEIDYKGCDVKMYYHTMQNQQNDCGIAVMRTILQQLGLKKVTTTNIRSCITEEINQGLSLLDLINVFEKFSVITEAYEVLDLDEILTISTPFIATISNNGLPHYIVVHQISNENIIISNPAKSGIENIKIEQFKETFSGYVVLIEKIRNLEVPNIQENKSNLKQFSDEIIKEIPIVDKLKVIVFTVLKLFIPILIILGFQYIMVFQIEKISNLDLGLMLIISISLLILYFIINIGNLKIRNKIEHSMQEKMVTDYFQGILKDNDFSVKSNSYLLGYFWNIIMSVPGIIQKFYFKIQFIVLVCFFVSLTFINLYMAVFSLIAFTCFSIAILIAYKKNYLFQKHFVMEVNQFSNTVTQLLNSLLDIKIFQKQPDAIDYLGSGINRYSNVKNDLKVAESKLMLWQDIFVYLIIIGGFSFYILSFMLNLNVTAPLFLFGLFLVFILANESKNIFNAFWEYQKSKVAIEYLQYRVNSNEVSKEKSELANYLLDEPIRDLQLKDISLKYEEKVVLERISVNLKAGNIVGLKGNNGSGKTSLMKIITGIVEPTSGKIIINNHDEFETVESNWMINRVMLYTPEYYIYNNTVKNNYDFNVFSEKSQSIVSEETVDFKLDYPDNFVVELDGKNISFGQKNKILLLRSMKVERDIYLLDEPSTGLDIKSTISLIESIKQLAKKNNKIVLIATHDPLLLDICDEIIDLDEQKLERVGISEEQFL</sequence>
<gene>
    <name evidence="12" type="ORF">FJQ98_24440</name>
</gene>
<evidence type="ECO:0000256" key="5">
    <source>
        <dbReference type="ARBA" id="ARBA00022840"/>
    </source>
</evidence>
<keyword evidence="4" id="KW-0645">Protease</keyword>
<evidence type="ECO:0000256" key="2">
    <source>
        <dbReference type="ARBA" id="ARBA00022692"/>
    </source>
</evidence>
<dbReference type="Gene3D" id="3.90.70.10">
    <property type="entry name" value="Cysteine proteinases"/>
    <property type="match status" value="1"/>
</dbReference>
<dbReference type="SUPFAM" id="SSF52540">
    <property type="entry name" value="P-loop containing nucleoside triphosphate hydrolases"/>
    <property type="match status" value="1"/>
</dbReference>
<dbReference type="SMART" id="SM00382">
    <property type="entry name" value="AAA"/>
    <property type="match status" value="1"/>
</dbReference>
<proteinExistence type="predicted"/>
<dbReference type="PROSITE" id="PS00211">
    <property type="entry name" value="ABC_TRANSPORTER_1"/>
    <property type="match status" value="1"/>
</dbReference>
<protein>
    <submittedName>
        <fullName evidence="12">ATP-binding cassette domain-containing protein</fullName>
    </submittedName>
</protein>
<dbReference type="CDD" id="cd00267">
    <property type="entry name" value="ABC_ATPase"/>
    <property type="match status" value="1"/>
</dbReference>
<dbReference type="InterPro" id="IPR017871">
    <property type="entry name" value="ABC_transporter-like_CS"/>
</dbReference>
<evidence type="ECO:0000259" key="9">
    <source>
        <dbReference type="PROSITE" id="PS50893"/>
    </source>
</evidence>
<dbReference type="GO" id="GO:0005524">
    <property type="term" value="F:ATP binding"/>
    <property type="evidence" value="ECO:0007669"/>
    <property type="project" value="UniProtKB-KW"/>
</dbReference>
<reference evidence="12 13" key="1">
    <citation type="submission" date="2020-01" db="EMBL/GenBank/DDBJ databases">
        <authorList>
            <person name="Liu G."/>
            <person name="Liu B."/>
        </authorList>
    </citation>
    <scope>NUCLEOTIDE SEQUENCE [LARGE SCALE GENOMIC DNA]</scope>
    <source>
        <strain evidence="12 13">FJAT-51161</strain>
    </source>
</reference>
<dbReference type="Pfam" id="PF03412">
    <property type="entry name" value="Peptidase_C39"/>
    <property type="match status" value="1"/>
</dbReference>
<dbReference type="Proteomes" id="UP000596049">
    <property type="component" value="Chromosome"/>
</dbReference>
<name>A0ABX7AQH2_9BACI</name>
<feature type="transmembrane region" description="Helical" evidence="8">
    <location>
        <begin position="308"/>
        <end position="327"/>
    </location>
</feature>
<feature type="domain" description="ABC transmembrane type-1" evidence="10">
    <location>
        <begin position="314"/>
        <end position="475"/>
    </location>
</feature>
<feature type="domain" description="ABC transporter" evidence="9">
    <location>
        <begin position="511"/>
        <end position="730"/>
    </location>
</feature>
<feature type="transmembrane region" description="Helical" evidence="8">
    <location>
        <begin position="232"/>
        <end position="249"/>
    </location>
</feature>
<dbReference type="InterPro" id="IPR039421">
    <property type="entry name" value="Type_1_exporter"/>
</dbReference>
<dbReference type="InterPro" id="IPR036640">
    <property type="entry name" value="ABC1_TM_sf"/>
</dbReference>
<dbReference type="InterPro" id="IPR003439">
    <property type="entry name" value="ABC_transporter-like_ATP-bd"/>
</dbReference>
<feature type="transmembrane region" description="Helical" evidence="8">
    <location>
        <begin position="442"/>
        <end position="460"/>
    </location>
</feature>
<dbReference type="InterPro" id="IPR027417">
    <property type="entry name" value="P-loop_NTPase"/>
</dbReference>
<dbReference type="EMBL" id="CP067341">
    <property type="protein sequence ID" value="QQP12207.1"/>
    <property type="molecule type" value="Genomic_DNA"/>
</dbReference>
<keyword evidence="3" id="KW-0547">Nucleotide-binding</keyword>
<dbReference type="PANTHER" id="PTHR24221">
    <property type="entry name" value="ATP-BINDING CASSETTE SUB-FAMILY B"/>
    <property type="match status" value="1"/>
</dbReference>
<dbReference type="PROSITE" id="PS50990">
    <property type="entry name" value="PEPTIDASE_C39"/>
    <property type="match status" value="1"/>
</dbReference>
<dbReference type="InterPro" id="IPR011527">
    <property type="entry name" value="ABC1_TM_dom"/>
</dbReference>
<keyword evidence="5 12" id="KW-0067">ATP-binding</keyword>
<dbReference type="Gene3D" id="1.20.1560.10">
    <property type="entry name" value="ABC transporter type 1, transmembrane domain"/>
    <property type="match status" value="1"/>
</dbReference>
<dbReference type="InterPro" id="IPR003593">
    <property type="entry name" value="AAA+_ATPase"/>
</dbReference>
<feature type="transmembrane region" description="Helical" evidence="8">
    <location>
        <begin position="198"/>
        <end position="220"/>
    </location>
</feature>
<dbReference type="PROSITE" id="PS50929">
    <property type="entry name" value="ABC_TM1F"/>
    <property type="match status" value="1"/>
</dbReference>
<dbReference type="RefSeq" id="WP_053593892.1">
    <property type="nucleotide sequence ID" value="NZ_CP067341.1"/>
</dbReference>
<evidence type="ECO:0000259" key="11">
    <source>
        <dbReference type="PROSITE" id="PS50990"/>
    </source>
</evidence>
<feature type="transmembrane region" description="Helical" evidence="8">
    <location>
        <begin position="415"/>
        <end position="436"/>
    </location>
</feature>
<keyword evidence="4" id="KW-0788">Thiol protease</keyword>
<evidence type="ECO:0000313" key="13">
    <source>
        <dbReference type="Proteomes" id="UP000596049"/>
    </source>
</evidence>
<comment type="subcellular location">
    <subcellularLocation>
        <location evidence="1">Cell membrane</location>
        <topology evidence="1">Multi-pass membrane protein</topology>
    </subcellularLocation>
</comment>
<keyword evidence="2 8" id="KW-0812">Transmembrane</keyword>
<dbReference type="Pfam" id="PF00005">
    <property type="entry name" value="ABC_tran"/>
    <property type="match status" value="1"/>
</dbReference>
<dbReference type="PROSITE" id="PS50893">
    <property type="entry name" value="ABC_TRANSPORTER_2"/>
    <property type="match status" value="1"/>
</dbReference>
<feature type="transmembrane region" description="Helical" evidence="8">
    <location>
        <begin position="333"/>
        <end position="350"/>
    </location>
</feature>
<evidence type="ECO:0000256" key="7">
    <source>
        <dbReference type="ARBA" id="ARBA00023136"/>
    </source>
</evidence>
<accession>A0ABX7AQH2</accession>
<keyword evidence="4" id="KW-0378">Hydrolase</keyword>
<keyword evidence="7 8" id="KW-0472">Membrane</keyword>
<dbReference type="PANTHER" id="PTHR24221:SF503">
    <property type="entry name" value="MITOCHONDRIAL POTASSIUM CHANNEL ATP-BINDING SUBUNIT"/>
    <property type="match status" value="1"/>
</dbReference>